<evidence type="ECO:0000256" key="2">
    <source>
        <dbReference type="ARBA" id="ARBA00022603"/>
    </source>
</evidence>
<dbReference type="GO" id="GO:0016279">
    <property type="term" value="F:protein-lysine N-methyltransferase activity"/>
    <property type="evidence" value="ECO:0007669"/>
    <property type="project" value="UniProtKB-UniRule"/>
</dbReference>
<dbReference type="SUPFAM" id="SSF53335">
    <property type="entry name" value="S-adenosyl-L-methionine-dependent methyltransferases"/>
    <property type="match status" value="1"/>
</dbReference>
<dbReference type="PANTHER" id="PTHR12843">
    <property type="entry name" value="PROTEIN-LYSINE N-METHYLTRANSFERASE METTL10"/>
    <property type="match status" value="1"/>
</dbReference>
<dbReference type="Pfam" id="PF13847">
    <property type="entry name" value="Methyltransf_31"/>
    <property type="match status" value="1"/>
</dbReference>
<gene>
    <name evidence="5" type="primary">EFM4</name>
    <name evidence="7" type="ORF">BD410DRAFT_765515</name>
</gene>
<dbReference type="EC" id="2.1.1.-" evidence="5"/>
<dbReference type="GO" id="GO:0005737">
    <property type="term" value="C:cytoplasm"/>
    <property type="evidence" value="ECO:0007669"/>
    <property type="project" value="UniProtKB-SubCell"/>
</dbReference>
<dbReference type="InterPro" id="IPR025714">
    <property type="entry name" value="Methyltranfer_dom"/>
</dbReference>
<comment type="similarity">
    <text evidence="5">Belongs to the class I-like SAM-binding methyltransferase superfamily. EFM4 family.</text>
</comment>
<reference evidence="7 8" key="1">
    <citation type="submission" date="2018-06" db="EMBL/GenBank/DDBJ databases">
        <title>A transcriptomic atlas of mushroom development highlights an independent origin of complex multicellularity.</title>
        <authorList>
            <consortium name="DOE Joint Genome Institute"/>
            <person name="Krizsan K."/>
            <person name="Almasi E."/>
            <person name="Merenyi Z."/>
            <person name="Sahu N."/>
            <person name="Viragh M."/>
            <person name="Koszo T."/>
            <person name="Mondo S."/>
            <person name="Kiss B."/>
            <person name="Balint B."/>
            <person name="Kues U."/>
            <person name="Barry K."/>
            <person name="Hegedus J.C."/>
            <person name="Henrissat B."/>
            <person name="Johnson J."/>
            <person name="Lipzen A."/>
            <person name="Ohm R."/>
            <person name="Nagy I."/>
            <person name="Pangilinan J."/>
            <person name="Yan J."/>
            <person name="Xiong Y."/>
            <person name="Grigoriev I.V."/>
            <person name="Hibbett D.S."/>
            <person name="Nagy L.G."/>
        </authorList>
    </citation>
    <scope>NUCLEOTIDE SEQUENCE [LARGE SCALE GENOMIC DNA]</scope>
    <source>
        <strain evidence="7 8">SZMC22713</strain>
    </source>
</reference>
<dbReference type="EMBL" id="ML170163">
    <property type="protein sequence ID" value="TDL25787.1"/>
    <property type="molecule type" value="Genomic_DNA"/>
</dbReference>
<keyword evidence="4 5" id="KW-0949">S-adenosyl-L-methionine</keyword>
<protein>
    <recommendedName>
        <fullName evidence="5">Protein-lysine N-methyltransferase EFM4</fullName>
        <ecNumber evidence="5">2.1.1.-</ecNumber>
    </recommendedName>
    <alternativeName>
        <fullName evidence="5">Elongation factor methyltransferase 4</fullName>
    </alternativeName>
</protein>
<dbReference type="Proteomes" id="UP000294933">
    <property type="component" value="Unassembled WGS sequence"/>
</dbReference>
<dbReference type="STRING" id="50990.A0A4Y7QDL5"/>
<accession>A0A4Y7QDL5</accession>
<evidence type="ECO:0000256" key="5">
    <source>
        <dbReference type="HAMAP-Rule" id="MF_03188"/>
    </source>
</evidence>
<evidence type="ECO:0000313" key="8">
    <source>
        <dbReference type="Proteomes" id="UP000294933"/>
    </source>
</evidence>
<keyword evidence="2 5" id="KW-0489">Methyltransferase</keyword>
<evidence type="ECO:0000313" key="7">
    <source>
        <dbReference type="EMBL" id="TDL25787.1"/>
    </source>
</evidence>
<evidence type="ECO:0000259" key="6">
    <source>
        <dbReference type="Pfam" id="PF13847"/>
    </source>
</evidence>
<dbReference type="InterPro" id="IPR029063">
    <property type="entry name" value="SAM-dependent_MTases_sf"/>
</dbReference>
<dbReference type="CDD" id="cd02440">
    <property type="entry name" value="AdoMet_MTases"/>
    <property type="match status" value="1"/>
</dbReference>
<feature type="domain" description="Methyltransferase" evidence="6">
    <location>
        <begin position="60"/>
        <end position="192"/>
    </location>
</feature>
<comment type="function">
    <text evidence="5">S-adenosyl-L-methionine-dependent protein-lysine N-methyltransferase that mono- and dimethylates elongation factor 1-alpha at 'Lys-316'. May play a role in intracellular transport.</text>
</comment>
<keyword evidence="1 5" id="KW-0963">Cytoplasm</keyword>
<dbReference type="GO" id="GO:0016192">
    <property type="term" value="P:vesicle-mediated transport"/>
    <property type="evidence" value="ECO:0007669"/>
    <property type="project" value="UniProtKB-UniRule"/>
</dbReference>
<dbReference type="HAMAP" id="MF_03188">
    <property type="entry name" value="Methyltr_EFM4"/>
    <property type="match status" value="1"/>
</dbReference>
<evidence type="ECO:0000256" key="1">
    <source>
        <dbReference type="ARBA" id="ARBA00022490"/>
    </source>
</evidence>
<name>A0A4Y7QDL5_9AGAM</name>
<organism evidence="7 8">
    <name type="scientific">Rickenella mellea</name>
    <dbReference type="NCBI Taxonomy" id="50990"/>
    <lineage>
        <taxon>Eukaryota</taxon>
        <taxon>Fungi</taxon>
        <taxon>Dikarya</taxon>
        <taxon>Basidiomycota</taxon>
        <taxon>Agaricomycotina</taxon>
        <taxon>Agaricomycetes</taxon>
        <taxon>Hymenochaetales</taxon>
        <taxon>Rickenellaceae</taxon>
        <taxon>Rickenella</taxon>
    </lineage>
</organism>
<dbReference type="OrthoDB" id="10069295at2759"/>
<dbReference type="GO" id="GO:0032259">
    <property type="term" value="P:methylation"/>
    <property type="evidence" value="ECO:0007669"/>
    <property type="project" value="UniProtKB-KW"/>
</dbReference>
<keyword evidence="8" id="KW-1185">Reference proteome</keyword>
<dbReference type="VEuPathDB" id="FungiDB:BD410DRAFT_765515"/>
<dbReference type="Gene3D" id="3.40.50.150">
    <property type="entry name" value="Vaccinia Virus protein VP39"/>
    <property type="match status" value="1"/>
</dbReference>
<dbReference type="PANTHER" id="PTHR12843:SF5">
    <property type="entry name" value="EEF1A LYSINE METHYLTRANSFERASE 2"/>
    <property type="match status" value="1"/>
</dbReference>
<comment type="subcellular location">
    <subcellularLocation>
        <location evidence="5">Cytoplasm</location>
    </subcellularLocation>
</comment>
<evidence type="ECO:0000256" key="4">
    <source>
        <dbReference type="ARBA" id="ARBA00022691"/>
    </source>
</evidence>
<keyword evidence="3 5" id="KW-0808">Transferase</keyword>
<sequence>MELQPSKLGTKDHWDKVYEEELSNFEEFGDEGEIWFGTESVEKMRDWAGEHVPISSQPYILEIGSGNGTLLFSLTDAGYDPSRLFGIDYSPDAVRLATSIAETRGTTVEFTANDFLKEDTPMPPSPNENEGWNLILDKGTFDAMALATKDDSGQSPHDVYPHKIANALCSEGYFLITSCNFTEDELKEIFAKPRTGLTYHSRIQHPTYTFGGKSGSICASVAFYKPK</sequence>
<proteinExistence type="inferred from homology"/>
<keyword evidence="5" id="KW-0813">Transport</keyword>
<dbReference type="InterPro" id="IPR026635">
    <property type="entry name" value="Efm4/METTL10"/>
</dbReference>
<evidence type="ECO:0000256" key="3">
    <source>
        <dbReference type="ARBA" id="ARBA00022679"/>
    </source>
</evidence>
<dbReference type="AlphaFoldDB" id="A0A4Y7QDL5"/>